<dbReference type="PANTHER" id="PTHR12151">
    <property type="entry name" value="ELECTRON TRANSPORT PROTIN SCO1/SENC FAMILY MEMBER"/>
    <property type="match status" value="1"/>
</dbReference>
<dbReference type="EMBL" id="AP024702">
    <property type="protein sequence ID" value="BCX49178.1"/>
    <property type="molecule type" value="Genomic_DNA"/>
</dbReference>
<keyword evidence="2" id="KW-0186">Copper</keyword>
<keyword evidence="4" id="KW-1133">Transmembrane helix</keyword>
<dbReference type="Gene3D" id="3.40.30.10">
    <property type="entry name" value="Glutaredoxin"/>
    <property type="match status" value="1"/>
</dbReference>
<dbReference type="PROSITE" id="PS51352">
    <property type="entry name" value="THIOREDOXIN_2"/>
    <property type="match status" value="1"/>
</dbReference>
<dbReference type="InterPro" id="IPR003782">
    <property type="entry name" value="SCO1/SenC"/>
</dbReference>
<dbReference type="Pfam" id="PF02630">
    <property type="entry name" value="SCO1-SenC"/>
    <property type="match status" value="1"/>
</dbReference>
<feature type="transmembrane region" description="Helical" evidence="4">
    <location>
        <begin position="6"/>
        <end position="23"/>
    </location>
</feature>
<organism evidence="6 7">
    <name type="scientific">Haloferula helveola</name>
    <dbReference type="NCBI Taxonomy" id="490095"/>
    <lineage>
        <taxon>Bacteria</taxon>
        <taxon>Pseudomonadati</taxon>
        <taxon>Verrucomicrobiota</taxon>
        <taxon>Verrucomicrobiia</taxon>
        <taxon>Verrucomicrobiales</taxon>
        <taxon>Verrucomicrobiaceae</taxon>
        <taxon>Haloferula</taxon>
    </lineage>
</organism>
<protein>
    <recommendedName>
        <fullName evidence="5">Thioredoxin domain-containing protein</fullName>
    </recommendedName>
</protein>
<name>A0ABM7RMS0_9BACT</name>
<sequence length="235" mass="26706">MNPKVIAIYGFVVVASIAMILFFRQLGKGVPETELPPVSDAGVGHVDEFFPIEEDLDLVKQDGTEVKLSDLKGKVTVLAQFFAVCPKCAVRNGSELAEIYKTFGDDPDFRIVCITVDPDEDDQEKLSDYAETLGADPENWWFASAGDRDETHRYLEEELKFFKIRERRDPIDIASNGRYAHDLGFLLIDHDLNVVGKWPLADADTDEARERDPGQYDREKKSMYDRIRKELSENP</sequence>
<evidence type="ECO:0000256" key="1">
    <source>
        <dbReference type="ARBA" id="ARBA00010996"/>
    </source>
</evidence>
<accession>A0ABM7RMS0</accession>
<keyword evidence="4" id="KW-0812">Transmembrane</keyword>
<dbReference type="RefSeq" id="WP_338685657.1">
    <property type="nucleotide sequence ID" value="NZ_AP024702.1"/>
</dbReference>
<evidence type="ECO:0000313" key="6">
    <source>
        <dbReference type="EMBL" id="BCX49178.1"/>
    </source>
</evidence>
<dbReference type="SUPFAM" id="SSF52833">
    <property type="entry name" value="Thioredoxin-like"/>
    <property type="match status" value="1"/>
</dbReference>
<feature type="domain" description="Thioredoxin" evidence="5">
    <location>
        <begin position="24"/>
        <end position="225"/>
    </location>
</feature>
<reference evidence="6 7" key="1">
    <citation type="submission" date="2021-06" db="EMBL/GenBank/DDBJ databases">
        <title>Complete genome of Haloferula helveola possessing various polysaccharide degrading enzymes.</title>
        <authorList>
            <person name="Takami H."/>
            <person name="Huang C."/>
            <person name="Hamasaki K."/>
        </authorList>
    </citation>
    <scope>NUCLEOTIDE SEQUENCE [LARGE SCALE GENOMIC DNA]</scope>
    <source>
        <strain evidence="6 7">CN-1</strain>
    </source>
</reference>
<keyword evidence="7" id="KW-1185">Reference proteome</keyword>
<dbReference type="Proteomes" id="UP001374893">
    <property type="component" value="Chromosome"/>
</dbReference>
<proteinExistence type="inferred from homology"/>
<gene>
    <name evidence="6" type="ORF">HAHE_30860</name>
</gene>
<dbReference type="PANTHER" id="PTHR12151:SF25">
    <property type="entry name" value="LINALOOL DEHYDRATASE_ISOMERASE DOMAIN-CONTAINING PROTEIN"/>
    <property type="match status" value="1"/>
</dbReference>
<evidence type="ECO:0000313" key="7">
    <source>
        <dbReference type="Proteomes" id="UP001374893"/>
    </source>
</evidence>
<evidence type="ECO:0000259" key="5">
    <source>
        <dbReference type="PROSITE" id="PS51352"/>
    </source>
</evidence>
<comment type="similarity">
    <text evidence="1">Belongs to the SCO1/2 family.</text>
</comment>
<evidence type="ECO:0000256" key="3">
    <source>
        <dbReference type="SAM" id="MobiDB-lite"/>
    </source>
</evidence>
<keyword evidence="4" id="KW-0472">Membrane</keyword>
<evidence type="ECO:0000256" key="4">
    <source>
        <dbReference type="SAM" id="Phobius"/>
    </source>
</evidence>
<dbReference type="InterPro" id="IPR036249">
    <property type="entry name" value="Thioredoxin-like_sf"/>
</dbReference>
<dbReference type="InterPro" id="IPR013766">
    <property type="entry name" value="Thioredoxin_domain"/>
</dbReference>
<evidence type="ECO:0000256" key="2">
    <source>
        <dbReference type="ARBA" id="ARBA00023008"/>
    </source>
</evidence>
<feature type="region of interest" description="Disordered" evidence="3">
    <location>
        <begin position="202"/>
        <end position="235"/>
    </location>
</feature>
<feature type="compositionally biased region" description="Basic and acidic residues" evidence="3">
    <location>
        <begin position="206"/>
        <end position="235"/>
    </location>
</feature>